<organism evidence="2 3">
    <name type="scientific">Leptospira wolffii</name>
    <dbReference type="NCBI Taxonomy" id="409998"/>
    <lineage>
        <taxon>Bacteria</taxon>
        <taxon>Pseudomonadati</taxon>
        <taxon>Spirochaetota</taxon>
        <taxon>Spirochaetia</taxon>
        <taxon>Leptospirales</taxon>
        <taxon>Leptospiraceae</taxon>
        <taxon>Leptospira</taxon>
    </lineage>
</organism>
<feature type="transmembrane region" description="Helical" evidence="1">
    <location>
        <begin position="43"/>
        <end position="61"/>
    </location>
</feature>
<evidence type="ECO:0000313" key="2">
    <source>
        <dbReference type="EMBL" id="MFB5735777.1"/>
    </source>
</evidence>
<name>A0ABV5BL20_9LEPT</name>
<feature type="transmembrane region" description="Helical" evidence="1">
    <location>
        <begin position="73"/>
        <end position="96"/>
    </location>
</feature>
<sequence>MKKIRGIILAFAITSLLAGLLELGDMLYLLFFKDRDIWMKSGGLYLGAAFLLIGSLFLFSFPKKENSRFGWTGMGFAHAIFGILRFLAILVAYYHFINYELPPGN</sequence>
<reference evidence="2 3" key="1">
    <citation type="submission" date="2024-09" db="EMBL/GenBank/DDBJ databases">
        <title>Taxonomic and Genotyping Characterization of Leptospira Strains isolated from Multiple Sources in Colombia highlights the importance of intermediate species.</title>
        <authorList>
            <person name="Torres Higuera L."/>
            <person name="Rojas Tapias D."/>
            <person name="Jimenez Velasquez S."/>
            <person name="Renjifo Ibanez C."/>
        </authorList>
    </citation>
    <scope>NUCLEOTIDE SEQUENCE [LARGE SCALE GENOMIC DNA]</scope>
    <source>
        <strain evidence="2 3">Lep080</strain>
    </source>
</reference>
<keyword evidence="1" id="KW-0812">Transmembrane</keyword>
<gene>
    <name evidence="2" type="ORF">ACE5IX_04620</name>
</gene>
<keyword evidence="1" id="KW-0472">Membrane</keyword>
<keyword evidence="1" id="KW-1133">Transmembrane helix</keyword>
<accession>A0ABV5BL20</accession>
<feature type="transmembrane region" description="Helical" evidence="1">
    <location>
        <begin position="7"/>
        <end position="31"/>
    </location>
</feature>
<evidence type="ECO:0000313" key="3">
    <source>
        <dbReference type="Proteomes" id="UP001580391"/>
    </source>
</evidence>
<dbReference type="EMBL" id="JBHILJ010000001">
    <property type="protein sequence ID" value="MFB5735777.1"/>
    <property type="molecule type" value="Genomic_DNA"/>
</dbReference>
<dbReference type="Proteomes" id="UP001580391">
    <property type="component" value="Unassembled WGS sequence"/>
</dbReference>
<protein>
    <submittedName>
        <fullName evidence="2">Uncharacterized protein</fullName>
    </submittedName>
</protein>
<evidence type="ECO:0000256" key="1">
    <source>
        <dbReference type="SAM" id="Phobius"/>
    </source>
</evidence>
<dbReference type="RefSeq" id="WP_135700904.1">
    <property type="nucleotide sequence ID" value="NZ_JBHILI010000001.1"/>
</dbReference>
<keyword evidence="3" id="KW-1185">Reference proteome</keyword>
<comment type="caution">
    <text evidence="2">The sequence shown here is derived from an EMBL/GenBank/DDBJ whole genome shotgun (WGS) entry which is preliminary data.</text>
</comment>
<proteinExistence type="predicted"/>